<proteinExistence type="inferred from homology"/>
<dbReference type="PROSITE" id="PS00375">
    <property type="entry name" value="UDPGT"/>
    <property type="match status" value="1"/>
</dbReference>
<name>A0ABQ8TRA4_PERAM</name>
<dbReference type="EMBL" id="JAJSOF020000005">
    <property type="protein sequence ID" value="KAJ4447915.1"/>
    <property type="molecule type" value="Genomic_DNA"/>
</dbReference>
<reference evidence="5 6" key="1">
    <citation type="journal article" date="2022" name="Allergy">
        <title>Genome assembly and annotation of Periplaneta americana reveal a comprehensive cockroach allergen profile.</title>
        <authorList>
            <person name="Wang L."/>
            <person name="Xiong Q."/>
            <person name="Saelim N."/>
            <person name="Wang L."/>
            <person name="Nong W."/>
            <person name="Wan A.T."/>
            <person name="Shi M."/>
            <person name="Liu X."/>
            <person name="Cao Q."/>
            <person name="Hui J.H.L."/>
            <person name="Sookrung N."/>
            <person name="Leung T.F."/>
            <person name="Tungtrongchitr A."/>
            <person name="Tsui S.K.W."/>
        </authorList>
    </citation>
    <scope>NUCLEOTIDE SEQUENCE [LARGE SCALE GENOMIC DNA]</scope>
    <source>
        <strain evidence="5">PWHHKU_190912</strain>
    </source>
</reference>
<evidence type="ECO:0000256" key="2">
    <source>
        <dbReference type="ARBA" id="ARBA00022676"/>
    </source>
</evidence>
<keyword evidence="4" id="KW-1133">Transmembrane helix</keyword>
<dbReference type="InterPro" id="IPR035595">
    <property type="entry name" value="UDP_glycos_trans_CS"/>
</dbReference>
<keyword evidence="6" id="KW-1185">Reference proteome</keyword>
<organism evidence="5 6">
    <name type="scientific">Periplaneta americana</name>
    <name type="common">American cockroach</name>
    <name type="synonym">Blatta americana</name>
    <dbReference type="NCBI Taxonomy" id="6978"/>
    <lineage>
        <taxon>Eukaryota</taxon>
        <taxon>Metazoa</taxon>
        <taxon>Ecdysozoa</taxon>
        <taxon>Arthropoda</taxon>
        <taxon>Hexapoda</taxon>
        <taxon>Insecta</taxon>
        <taxon>Pterygota</taxon>
        <taxon>Neoptera</taxon>
        <taxon>Polyneoptera</taxon>
        <taxon>Dictyoptera</taxon>
        <taxon>Blattodea</taxon>
        <taxon>Blattoidea</taxon>
        <taxon>Blattidae</taxon>
        <taxon>Blattinae</taxon>
        <taxon>Periplaneta</taxon>
    </lineage>
</organism>
<gene>
    <name evidence="5" type="ORF">ANN_09924</name>
</gene>
<feature type="non-terminal residue" evidence="5">
    <location>
        <position position="1"/>
    </location>
</feature>
<dbReference type="Pfam" id="PF00201">
    <property type="entry name" value="UDPGT"/>
    <property type="match status" value="2"/>
</dbReference>
<dbReference type="Gene3D" id="3.40.50.2000">
    <property type="entry name" value="Glycogen Phosphorylase B"/>
    <property type="match status" value="1"/>
</dbReference>
<protein>
    <recommendedName>
        <fullName evidence="7">UDP-glycosyltransferases domain-containing protein</fullName>
    </recommendedName>
</protein>
<evidence type="ECO:0000313" key="6">
    <source>
        <dbReference type="Proteomes" id="UP001148838"/>
    </source>
</evidence>
<evidence type="ECO:0000256" key="3">
    <source>
        <dbReference type="ARBA" id="ARBA00022679"/>
    </source>
</evidence>
<dbReference type="InterPro" id="IPR002213">
    <property type="entry name" value="UDP_glucos_trans"/>
</dbReference>
<evidence type="ECO:0000256" key="4">
    <source>
        <dbReference type="SAM" id="Phobius"/>
    </source>
</evidence>
<comment type="caution">
    <text evidence="5">The sequence shown here is derived from an EMBL/GenBank/DDBJ whole genome shotgun (WGS) entry which is preliminary data.</text>
</comment>
<keyword evidence="4" id="KW-0472">Membrane</keyword>
<keyword evidence="2" id="KW-0328">Glycosyltransferase</keyword>
<comment type="similarity">
    <text evidence="1">Belongs to the UDP-glycosyltransferase family.</text>
</comment>
<dbReference type="PANTHER" id="PTHR48043:SF114">
    <property type="entry name" value="IP04436P-RELATED"/>
    <property type="match status" value="1"/>
</dbReference>
<dbReference type="Proteomes" id="UP001148838">
    <property type="component" value="Unassembled WGS sequence"/>
</dbReference>
<sequence>KSSTLYAMRSCFLVLFFTVGFFGSDAYKILCLFPHFGRSHFIMAEELLKGLATKGHQVTMVSHFPQTNPIPNYTDISLVGTMQEFVSRHLLENVAVKYVYKTLNRQSKTGLITCKNILKSHVMNKLLSSNETYDLIITELFNTDCFLAYVHKFHAPFIALSTSTLIPWAHARFGNPDIPSYMGNFFLFHASDMTFLERIINFLYKEVLKWVYYYKYDKPANQIVKEYYGKSIPSLEEIAKKTSLLLVNSHFSLNQPRPLVPAIVEVGGLHLKPSESQLPKITIFIIFATVFFSADTYKILGLFPHVAKSHFLMAEALMKGLAGRGHQVTMVSHFPQKNSISNYTDISLVGSMPEFFGQVFLENVAVKYVYKTLIRQSNTGIVTCKNTLESPEMKKLVASNETFDLVITELFNTDCLLGYVYTLKTPFIALSSSTMMPWAYARFGNPNNPSYIGNQFLYHASDMTFQERLINALYFVVFRWVYYYVYEKPAYEIVKNYFGESLPQLSDIAKNTSLLLVNSHFSSHHPRPLMPAIVEVGGLHLRSSGIRLTKDLQDFLDSAEDGVIYFSLGSFVRAESMPADKRDAFVQAFSELPQKVLWKWEKETLPGKPKNVKIVSWLPQMDVLAHPNVRVFISHGGLMGTMETVYHGVPMVAIPLFGDQFHNVKCSVQQGIAVYLDYHTITKESVLSALKEILQNPTFTENAKQVKKAFRDRPVSPLDTAIYWTEYVIRHGGAPHLRSAAVDLQWYQYHLLDVLAVLFLCVAAILATTYLILKKLISLWRTCSGRKQTKNKIS</sequence>
<keyword evidence="4" id="KW-0812">Transmembrane</keyword>
<keyword evidence="3" id="KW-0808">Transferase</keyword>
<dbReference type="CDD" id="cd03784">
    <property type="entry name" value="GT1_Gtf-like"/>
    <property type="match status" value="1"/>
</dbReference>
<feature type="transmembrane region" description="Helical" evidence="4">
    <location>
        <begin position="746"/>
        <end position="773"/>
    </location>
</feature>
<dbReference type="SUPFAM" id="SSF53756">
    <property type="entry name" value="UDP-Glycosyltransferase/glycogen phosphorylase"/>
    <property type="match status" value="2"/>
</dbReference>
<dbReference type="InterPro" id="IPR050271">
    <property type="entry name" value="UDP-glycosyltransferase"/>
</dbReference>
<evidence type="ECO:0008006" key="7">
    <source>
        <dbReference type="Google" id="ProtNLM"/>
    </source>
</evidence>
<evidence type="ECO:0000313" key="5">
    <source>
        <dbReference type="EMBL" id="KAJ4447915.1"/>
    </source>
</evidence>
<dbReference type="PANTHER" id="PTHR48043">
    <property type="entry name" value="EG:EG0003.4 PROTEIN-RELATED"/>
    <property type="match status" value="1"/>
</dbReference>
<evidence type="ECO:0000256" key="1">
    <source>
        <dbReference type="ARBA" id="ARBA00009995"/>
    </source>
</evidence>
<accession>A0ABQ8TRA4</accession>